<organism evidence="2 3">
    <name type="scientific">Marivirga lumbricoides</name>
    <dbReference type="NCBI Taxonomy" id="1046115"/>
    <lineage>
        <taxon>Bacteria</taxon>
        <taxon>Pseudomonadati</taxon>
        <taxon>Bacteroidota</taxon>
        <taxon>Cytophagia</taxon>
        <taxon>Cytophagales</taxon>
        <taxon>Marivirgaceae</taxon>
        <taxon>Marivirga</taxon>
    </lineage>
</organism>
<evidence type="ECO:0000256" key="1">
    <source>
        <dbReference type="SAM" id="MobiDB-lite"/>
    </source>
</evidence>
<evidence type="ECO:0000313" key="3">
    <source>
        <dbReference type="Proteomes" id="UP000240608"/>
    </source>
</evidence>
<comment type="caution">
    <text evidence="2">The sequence shown here is derived from an EMBL/GenBank/DDBJ whole genome shotgun (WGS) entry which is preliminary data.</text>
</comment>
<feature type="region of interest" description="Disordered" evidence="1">
    <location>
        <begin position="1"/>
        <end position="20"/>
    </location>
</feature>
<gene>
    <name evidence="2" type="ORF">C9994_00080</name>
</gene>
<dbReference type="Proteomes" id="UP000240608">
    <property type="component" value="Unassembled WGS sequence"/>
</dbReference>
<proteinExistence type="predicted"/>
<dbReference type="AlphaFoldDB" id="A0A2T4DW16"/>
<sequence>MSEEIKKPSIPQATNPLPSREDAQAKNAILTFLSELGIQKIVYVDDRCSIQELKEAYIGKLKALYESKPLELGFVNWSSPTPIFEKEIVAKWEDSSEDEKRQLFLSILEFENNQEELENSVAPLKLKAVLKEKIDLLSPTDWISKKDGLINTLKSNSKILFLFDIEFKHAPLPDGRDGRDLAAELLGNDEIEEFVHCGIFSHLFDIVSEHDKRNEYCKSHGLAREKFYTISKKRFDQNSYLPGLAEGIRNSLLINEVELLKKGASSIIKKSFRNSLKEIDDLSPSSFNHIIQRSSKNEGVWEMATLFRLTDIITSEGALNALLPSQKRTKINENLEKIRKVEKIKTGGVTPLDKTHVQRLRKKELYLPSTILNKLHFPISNGDIFSIEEKEYILLAQPCNLALRKNGERDRNYDIGFLICLETISSEIFNKYKKGQLSTFELIEDTGLEIDKVKLARFSNFRTVSLSPLDLTVFNTNGMATIDLGKTAHESMTIQESWKKRYKYLHTDFTEFAKGISTFKKLRSLDKVELEKMVYYGTLFNGYDIKNEKSLSRSGKKLTFNITRIAHYKAPFSADLLQKFMQYLSRNAFDHDFSN</sequence>
<accession>A0A2T4DW16</accession>
<name>A0A2T4DW16_9BACT</name>
<dbReference type="EMBL" id="PYVU01000001">
    <property type="protein sequence ID" value="PTB97990.1"/>
    <property type="molecule type" value="Genomic_DNA"/>
</dbReference>
<evidence type="ECO:0000313" key="2">
    <source>
        <dbReference type="EMBL" id="PTB97990.1"/>
    </source>
</evidence>
<protein>
    <submittedName>
        <fullName evidence="2">Uncharacterized protein</fullName>
    </submittedName>
</protein>
<reference evidence="2 3" key="1">
    <citation type="submission" date="2018-03" db="EMBL/GenBank/DDBJ databases">
        <title>Cross-interface Injection: A General Nanoliter Liquid Handling Method Applied to Single Cells Genome Amplification Automated Nanoliter Liquid Handling Applied to Single Cell Multiple Displacement Amplification.</title>
        <authorList>
            <person name="Yun J."/>
            <person name="Xu P."/>
            <person name="Xu J."/>
            <person name="Dai X."/>
            <person name="Wang Y."/>
            <person name="Zheng X."/>
            <person name="Cao C."/>
            <person name="Yi Q."/>
            <person name="Zhu Y."/>
            <person name="Wang L."/>
            <person name="Dong Z."/>
            <person name="Huang Y."/>
            <person name="Huang L."/>
            <person name="Du W."/>
        </authorList>
    </citation>
    <scope>NUCLEOTIDE SEQUENCE [LARGE SCALE GENOMIC DNA]</scope>
    <source>
        <strain evidence="2 3">Z-D1-2</strain>
    </source>
</reference>